<keyword evidence="1" id="KW-0472">Membrane</keyword>
<reference evidence="3" key="1">
    <citation type="submission" date="2021-01" db="EMBL/GenBank/DDBJ databases">
        <authorList>
            <person name="Corre E."/>
            <person name="Pelletier E."/>
            <person name="Niang G."/>
            <person name="Scheremetjew M."/>
            <person name="Finn R."/>
            <person name="Kale V."/>
            <person name="Holt S."/>
            <person name="Cochrane G."/>
            <person name="Meng A."/>
            <person name="Brown T."/>
            <person name="Cohen L."/>
        </authorList>
    </citation>
    <scope>NUCLEOTIDE SEQUENCE</scope>
    <source>
        <strain evidence="3">GSO104</strain>
    </source>
</reference>
<feature type="transmembrane region" description="Helical" evidence="1">
    <location>
        <begin position="117"/>
        <end position="135"/>
    </location>
</feature>
<keyword evidence="1" id="KW-0812">Transmembrane</keyword>
<protein>
    <submittedName>
        <fullName evidence="3">Uncharacterized protein</fullName>
    </submittedName>
</protein>
<keyword evidence="2" id="KW-0732">Signal</keyword>
<proteinExistence type="predicted"/>
<gene>
    <name evidence="3" type="ORF">DBRI00130_LOCUS4304</name>
</gene>
<sequence length="181" mass="20784">MFGRNCHFTSFIKAVYAHFFHLLISKDCQQEKTDEKNECFAVAGHLTLYINAVEKDQQMSVLNAIKAGMENDTFVDAHEAIVNIRFISKDPNAAMEDNSSPEYKDMNASSNDRGRSYALDFGLIGGAIALIIAVIDRMRRRYLKRDEAKERIEFHEFVSESDSMNDQESYLFTDSYDGYYL</sequence>
<dbReference type="AlphaFoldDB" id="A0A7S4UIR0"/>
<dbReference type="EMBL" id="HBNS01005289">
    <property type="protein sequence ID" value="CAE4586724.1"/>
    <property type="molecule type" value="Transcribed_RNA"/>
</dbReference>
<accession>A0A7S4UIR0</accession>
<evidence type="ECO:0000256" key="1">
    <source>
        <dbReference type="SAM" id="Phobius"/>
    </source>
</evidence>
<evidence type="ECO:0000313" key="3">
    <source>
        <dbReference type="EMBL" id="CAE4586724.1"/>
    </source>
</evidence>
<feature type="signal peptide" evidence="2">
    <location>
        <begin position="1"/>
        <end position="17"/>
    </location>
</feature>
<evidence type="ECO:0000256" key="2">
    <source>
        <dbReference type="SAM" id="SignalP"/>
    </source>
</evidence>
<organism evidence="3">
    <name type="scientific">Ditylum brightwellii</name>
    <dbReference type="NCBI Taxonomy" id="49249"/>
    <lineage>
        <taxon>Eukaryota</taxon>
        <taxon>Sar</taxon>
        <taxon>Stramenopiles</taxon>
        <taxon>Ochrophyta</taxon>
        <taxon>Bacillariophyta</taxon>
        <taxon>Mediophyceae</taxon>
        <taxon>Lithodesmiophycidae</taxon>
        <taxon>Lithodesmiales</taxon>
        <taxon>Lithodesmiaceae</taxon>
        <taxon>Ditylum</taxon>
    </lineage>
</organism>
<name>A0A7S4UIR0_9STRA</name>
<keyword evidence="1" id="KW-1133">Transmembrane helix</keyword>
<feature type="chain" id="PRO_5030538081" evidence="2">
    <location>
        <begin position="18"/>
        <end position="181"/>
    </location>
</feature>